<dbReference type="KEGG" id="mtt:Ftrac_0717"/>
<dbReference type="AlphaFoldDB" id="E4TRW8"/>
<accession>E4TRW8</accession>
<feature type="transmembrane region" description="Helical" evidence="1">
    <location>
        <begin position="9"/>
        <end position="26"/>
    </location>
</feature>
<dbReference type="STRING" id="643867.Ftrac_0717"/>
<dbReference type="HOGENOM" id="CLU_2569799_0_0_10"/>
<proteinExistence type="predicted"/>
<sequence>MDLEKAKRFAAFIYYLPAIIIIMGRLPIPEIAFIALPIPYYAVFYYLYTKTEKSERNRIEFARLVLVTIAHIVLYYLMFHG</sequence>
<dbReference type="OrthoDB" id="9848290at2"/>
<dbReference type="RefSeq" id="WP_013452870.1">
    <property type="nucleotide sequence ID" value="NC_014759.1"/>
</dbReference>
<dbReference type="Proteomes" id="UP000008720">
    <property type="component" value="Chromosome"/>
</dbReference>
<keyword evidence="1" id="KW-1133">Transmembrane helix</keyword>
<evidence type="ECO:0000313" key="3">
    <source>
        <dbReference type="Proteomes" id="UP000008720"/>
    </source>
</evidence>
<keyword evidence="1" id="KW-0812">Transmembrane</keyword>
<name>E4TRW8_MARTH</name>
<evidence type="ECO:0000256" key="1">
    <source>
        <dbReference type="SAM" id="Phobius"/>
    </source>
</evidence>
<dbReference type="EMBL" id="CP002349">
    <property type="protein sequence ID" value="ADR20719.1"/>
    <property type="molecule type" value="Genomic_DNA"/>
</dbReference>
<protein>
    <submittedName>
        <fullName evidence="2">Uncharacterized protein</fullName>
    </submittedName>
</protein>
<organism evidence="2 3">
    <name type="scientific">Marivirga tractuosa (strain ATCC 23168 / DSM 4126 / NBRC 15989 / NCIMB 1408 / VKM B-1430 / H-43)</name>
    <name type="common">Microscilla tractuosa</name>
    <name type="synonym">Flexibacter tractuosus</name>
    <dbReference type="NCBI Taxonomy" id="643867"/>
    <lineage>
        <taxon>Bacteria</taxon>
        <taxon>Pseudomonadati</taxon>
        <taxon>Bacteroidota</taxon>
        <taxon>Cytophagia</taxon>
        <taxon>Cytophagales</taxon>
        <taxon>Marivirgaceae</taxon>
        <taxon>Marivirga</taxon>
    </lineage>
</organism>
<feature type="transmembrane region" description="Helical" evidence="1">
    <location>
        <begin position="61"/>
        <end position="79"/>
    </location>
</feature>
<keyword evidence="3" id="KW-1185">Reference proteome</keyword>
<feature type="transmembrane region" description="Helical" evidence="1">
    <location>
        <begin position="32"/>
        <end position="49"/>
    </location>
</feature>
<evidence type="ECO:0000313" key="2">
    <source>
        <dbReference type="EMBL" id="ADR20719.1"/>
    </source>
</evidence>
<keyword evidence="1" id="KW-0472">Membrane</keyword>
<reference evidence="2 3" key="1">
    <citation type="journal article" date="2011" name="Stand. Genomic Sci.">
        <title>Complete genome sequence of Marivirga tractuosa type strain (H-43).</title>
        <authorList>
            <person name="Pagani I."/>
            <person name="Chertkov O."/>
            <person name="Lapidus A."/>
            <person name="Lucas S."/>
            <person name="Del Rio T.G."/>
            <person name="Tice H."/>
            <person name="Copeland A."/>
            <person name="Cheng J.F."/>
            <person name="Nolan M."/>
            <person name="Saunders E."/>
            <person name="Pitluck S."/>
            <person name="Held B."/>
            <person name="Goodwin L."/>
            <person name="Liolios K."/>
            <person name="Ovchinikova G."/>
            <person name="Ivanova N."/>
            <person name="Mavromatis K."/>
            <person name="Pati A."/>
            <person name="Chen A."/>
            <person name="Palaniappan K."/>
            <person name="Land M."/>
            <person name="Hauser L."/>
            <person name="Jeffries C.D."/>
            <person name="Detter J.C."/>
            <person name="Han C."/>
            <person name="Tapia R."/>
            <person name="Ngatchou-Djao O.D."/>
            <person name="Rohde M."/>
            <person name="Goker M."/>
            <person name="Spring S."/>
            <person name="Sikorski J."/>
            <person name="Woyke T."/>
            <person name="Bristow J."/>
            <person name="Eisen J.A."/>
            <person name="Markowitz V."/>
            <person name="Hugenholtz P."/>
            <person name="Klenk H.P."/>
            <person name="Kyrpides N.C."/>
        </authorList>
    </citation>
    <scope>NUCLEOTIDE SEQUENCE [LARGE SCALE GENOMIC DNA]</scope>
    <source>
        <strain evidence="3">ATCC 23168 / DSM 4126 / NBRC 15989 / NCIMB 1408 / VKM B-1430 / H-43</strain>
    </source>
</reference>
<gene>
    <name evidence="2" type="ordered locus">Ftrac_0717</name>
</gene>